<evidence type="ECO:0000313" key="2">
    <source>
        <dbReference type="EMBL" id="EAL71089.2"/>
    </source>
</evidence>
<protein>
    <submittedName>
        <fullName evidence="1">Uncharacterized protein</fullName>
    </submittedName>
</protein>
<dbReference type="EMBL" id="AAFI02000011">
    <property type="protein sequence ID" value="EAL70410.2"/>
    <property type="molecule type" value="Genomic_DNA"/>
</dbReference>
<dbReference type="KEGG" id="ddi:DDB_G0272903"/>
<accession>Q556M3</accession>
<sequence>MVSNNDDLFFKIFRNQYINREIFNKVKEYNKKLKYIRYNYYDLPLELIIKKKNQQLFVEKLKDFLKLKNEIKENGFTKENQSNVHKYFIRFDEGQILLLLGWKELDLESFDLYLRIFENEIKNRNEITLYINPSGFEICDDKFIHFLEKKTFRKLIKFDNIVAFVYRGVHSIRLLNYFIDNCKDLNSDALKDLNNLYTIFSLYYSNGKNEDLKYEYLKRIKRSNQYFSRLNSFTRFIEDAIRNEDLKMLKSLLSLFKYDKKQTNPTDHHPDDIVTILDIQISIKILEQLKISINSFRGNDKLLPFYKILIERVYSSNNYFKKEQKKRLTIASIEFRNYAIDKMLNNGFYASDERMFENISFASNCINDDDPNNLSEYDKLLLKPEFLSVLFYKCKIMNRDLNLFKLYLVKFGFNFEKLLTIIELNYENMVSYVISNLSEIVLNRYLDLIDFSLPSNESEGYDFVFNLVLPLLTFEETLSLHEKIQSIKLPFNSERRRKFILKSYEIESKIDEINRNKINQRFLKNFLNRKEILIEICNSKTLTDLIFCNLKSENFKTIKKIKKLCFIIDKTLLAKFICSIYCDYSKSLLYLIHILDINNINDNDNNNNITIPQSISSKFSSFEMAMGQSMQYFLLNLKSSYDEEKDGQMVTVDIQPPTKSNNYNFIKKALSFLKK</sequence>
<dbReference type="PaxDb" id="44689-DDB0238702"/>
<evidence type="ECO:0000313" key="1">
    <source>
        <dbReference type="EMBL" id="EAL70410.2"/>
    </source>
</evidence>
<dbReference type="FunCoup" id="Q556M3">
    <property type="interactions" value="3"/>
</dbReference>
<dbReference type="KEGG" id="ddi:DDB_G0273953"/>
<dbReference type="HOGENOM" id="CLU_380554_0_0_1"/>
<dbReference type="EMBL" id="AAFI02000009">
    <property type="protein sequence ID" value="EAL71089.2"/>
    <property type="molecule type" value="Genomic_DNA"/>
</dbReference>
<evidence type="ECO:0000313" key="3">
    <source>
        <dbReference type="Proteomes" id="UP000002195"/>
    </source>
</evidence>
<keyword evidence="3" id="KW-1185">Reference proteome</keyword>
<dbReference type="AlphaFoldDB" id="Q556M3"/>
<dbReference type="Proteomes" id="UP000002195">
    <property type="component" value="Unassembled WGS sequence"/>
</dbReference>
<reference evidence="1 3" key="2">
    <citation type="journal article" date="2005" name="Nature">
        <title>The genome of the social amoeba Dictyostelium discoideum.</title>
        <authorList>
            <consortium name="The Dictyostelium discoideum Sequencing Consortium"/>
            <person name="Eichinger L."/>
            <person name="Pachebat J.A."/>
            <person name="Glockner G."/>
            <person name="Rajandream M.A."/>
            <person name="Sucgang R."/>
            <person name="Berriman M."/>
            <person name="Song J."/>
            <person name="Olsen R."/>
            <person name="Szafranski K."/>
            <person name="Xu Q."/>
            <person name="Tunggal B."/>
            <person name="Kummerfeld S."/>
            <person name="Madera M."/>
            <person name="Konfortov B.A."/>
            <person name="Rivero F."/>
            <person name="Bankier A.T."/>
            <person name="Lehmann R."/>
            <person name="Hamlin N."/>
            <person name="Davies R."/>
            <person name="Gaudet P."/>
            <person name="Fey P."/>
            <person name="Pilcher K."/>
            <person name="Chen G."/>
            <person name="Saunders D."/>
            <person name="Sodergren E."/>
            <person name="Davis P."/>
            <person name="Kerhornou A."/>
            <person name="Nie X."/>
            <person name="Hall N."/>
            <person name="Anjard C."/>
            <person name="Hemphill L."/>
            <person name="Bason N."/>
            <person name="Farbrother P."/>
            <person name="Desany B."/>
            <person name="Just E."/>
            <person name="Morio T."/>
            <person name="Rost R."/>
            <person name="Churcher C."/>
            <person name="Cooper J."/>
            <person name="Haydock S."/>
            <person name="van Driessche N."/>
            <person name="Cronin A."/>
            <person name="Goodhead I."/>
            <person name="Muzny D."/>
            <person name="Mourier T."/>
            <person name="Pain A."/>
            <person name="Lu M."/>
            <person name="Harper D."/>
            <person name="Lindsay R."/>
            <person name="Hauser H."/>
            <person name="James K."/>
            <person name="Quiles M."/>
            <person name="Madan Babu M."/>
            <person name="Saito T."/>
            <person name="Buchrieser C."/>
            <person name="Wardroper A."/>
            <person name="Felder M."/>
            <person name="Thangavelu M."/>
            <person name="Johnson D."/>
            <person name="Knights A."/>
            <person name="Loulseged H."/>
            <person name="Mungall K."/>
            <person name="Oliver K."/>
            <person name="Price C."/>
            <person name="Quail M.A."/>
            <person name="Urushihara H."/>
            <person name="Hernandez J."/>
            <person name="Rabbinowitsch E."/>
            <person name="Steffen D."/>
            <person name="Sanders M."/>
            <person name="Ma J."/>
            <person name="Kohara Y."/>
            <person name="Sharp S."/>
            <person name="Simmonds M."/>
            <person name="Spiegler S."/>
            <person name="Tivey A."/>
            <person name="Sugano S."/>
            <person name="White B."/>
            <person name="Walker D."/>
            <person name="Woodward J."/>
            <person name="Winckler T."/>
            <person name="Tanaka Y."/>
            <person name="Shaulsky G."/>
            <person name="Schleicher M."/>
            <person name="Weinstock G."/>
            <person name="Rosenthal A."/>
            <person name="Cox E.C."/>
            <person name="Chisholm R.L."/>
            <person name="Gibbs R."/>
            <person name="Loomis W.F."/>
            <person name="Platzer M."/>
            <person name="Kay R.R."/>
            <person name="Williams J."/>
            <person name="Dear P.H."/>
            <person name="Noegel A.A."/>
            <person name="Barrell B."/>
            <person name="Kuspa A."/>
        </authorList>
    </citation>
    <scope>NUCLEOTIDE SEQUENCE [LARGE SCALE GENOMIC DNA]</scope>
    <source>
        <strain evidence="1 3">AX4</strain>
    </source>
</reference>
<dbReference type="GeneID" id="8619223"/>
<dbReference type="RefSeq" id="XP_645079.2">
    <property type="nucleotide sequence ID" value="XM_639987.2"/>
</dbReference>
<dbReference type="dictyBase" id="DDB_G0273953"/>
<dbReference type="GeneID" id="8618753"/>
<name>Q556M3_DICDI</name>
<organism evidence="3">
    <name type="scientific">Dictyostelium discoideum</name>
    <name type="common">Social amoeba</name>
    <dbReference type="NCBI Taxonomy" id="44689"/>
    <lineage>
        <taxon>Eukaryota</taxon>
        <taxon>Amoebozoa</taxon>
        <taxon>Evosea</taxon>
        <taxon>Eumycetozoa</taxon>
        <taxon>Dictyostelia</taxon>
        <taxon>Dictyosteliales</taxon>
        <taxon>Dictyosteliaceae</taxon>
        <taxon>Dictyostelium</taxon>
    </lineage>
</organism>
<proteinExistence type="predicted"/>
<dbReference type="dictyBase" id="DDB_G0272903"/>
<dbReference type="VEuPathDB" id="AmoebaDB:DDB_G0272903"/>
<reference evidence="1 3" key="1">
    <citation type="journal article" date="2002" name="Nature">
        <title>Sequence and analysis of chromosome 2 of Dictyostelium discoideum.</title>
        <authorList>
            <consortium name="Dictyostelium Genome Sequencing Consortium"/>
            <person name="Glockner G."/>
            <person name="Eichinger L."/>
            <person name="Szafranski K."/>
            <person name="Pachebat J.A."/>
            <person name="Bankier A.T."/>
            <person name="Dear P.H."/>
            <person name="Lehmann R."/>
            <person name="Baumgart C."/>
            <person name="Parra G."/>
            <person name="Abril J.F."/>
            <person name="Guigo R."/>
            <person name="Kumpf K."/>
            <person name="Tunggal B."/>
            <person name="Cox E."/>
            <person name="Quail M.A."/>
            <person name="Platzer M."/>
            <person name="Rosenthal A."/>
            <person name="Noegel A.A."/>
        </authorList>
    </citation>
    <scope>NUCLEOTIDE SEQUENCE [LARGE SCALE GENOMIC DNA]</scope>
    <source>
        <strain evidence="1 3">AX4</strain>
    </source>
</reference>
<dbReference type="InParanoid" id="Q556M3"/>
<comment type="caution">
    <text evidence="1">The sequence shown here is derived from an EMBL/GenBank/DDBJ whole genome shotgun (WGS) entry which is preliminary data.</text>
</comment>
<dbReference type="OMA" id="SNCINDD"/>
<dbReference type="RefSeq" id="XP_644335.2">
    <property type="nucleotide sequence ID" value="XM_639243.2"/>
</dbReference>
<reference evidence="1" key="3">
    <citation type="submission" date="2009-08" db="EMBL/GenBank/DDBJ databases">
        <authorList>
            <consortium name="The Dictyostelium discoideum Sequencing Consortium"/>
            <person name="Eichinger L."/>
            <person name="Pachebat J.A."/>
            <person name="Gloeckner G."/>
            <person name="Rajandream M.-A."/>
            <person name="Sucgang R."/>
            <person name="Song J."/>
            <person name="Cox E.C."/>
            <person name="Tunggal B."/>
            <person name="Szafranski K."/>
            <person name="Konfortov B.A."/>
            <person name="Farbrother P."/>
            <person name="Bankier A.T."/>
            <person name="Lehmann R."/>
            <person name="Hamlin N."/>
            <person name="Xu Q."/>
            <person name="Davies R."/>
            <person name="Gaudet P."/>
            <person name="Fey P."/>
            <person name="Pilcher K."/>
            <person name="Chen G."/>
            <person name="Saunders D."/>
            <person name="Sodergren E."/>
            <person name="Davis P."/>
            <person name="Nie X."/>
            <person name="Kerhornou A."/>
            <person name="Hemphill L."/>
            <person name="Bason N."/>
            <person name="Berriman M."/>
            <person name="Desany B."/>
            <person name="Churcher C."/>
            <person name="Cooper J."/>
            <person name="van Driessche N."/>
            <person name="Cronin A."/>
            <person name="Goodhead I."/>
            <person name="Muzny D."/>
            <person name="Hall N."/>
            <person name="Harper D."/>
            <person name="Lindsay R."/>
            <person name="Hauser H."/>
            <person name="James K."/>
            <person name="Quiles M."/>
            <person name="Buchrieser C."/>
            <person name="Wardroper A."/>
            <person name="Thangavelu M."/>
            <person name="Johnson D."/>
            <person name="Knights A."/>
            <person name="Loulseged H."/>
            <person name="Mungall K."/>
            <person name="Price C."/>
            <person name="Ma J."/>
            <person name="Quail M."/>
            <person name="Hernandez J."/>
            <person name="Rabbinowitsch E."/>
            <person name="Steffen D."/>
            <person name="Sanders M."/>
            <person name="Weinstock G."/>
            <person name="Sharp S."/>
            <person name="Just E."/>
            <person name="Shaulsky G."/>
            <person name="Simmonds M."/>
            <person name="Tivey A."/>
            <person name="White B."/>
            <person name="Walker D."/>
            <person name="Woodward J."/>
            <person name="Winckler T."/>
            <person name="Schleicher M."/>
            <person name="Rosenthal A."/>
            <person name="Rivero F."/>
            <person name="Chisholm R.L."/>
            <person name="Gibbs R."/>
            <person name="Loomis W.F."/>
            <person name="Platzer M."/>
            <person name="Kay R.R."/>
            <person name="Williams J."/>
            <person name="Dear P.H."/>
            <person name="Noegel A.A."/>
            <person name="Barrell B."/>
            <person name="Kuspa A."/>
        </authorList>
    </citation>
    <scope>NUCLEOTIDE SEQUENCE</scope>
    <source>
        <strain evidence="1">AX4</strain>
    </source>
</reference>
<gene>
    <name evidence="2" type="ORF">DDB_G0272903</name>
    <name evidence="1" type="ORF">DDB_G0273953</name>
</gene>